<dbReference type="GO" id="GO:0016987">
    <property type="term" value="F:sigma factor activity"/>
    <property type="evidence" value="ECO:0007669"/>
    <property type="project" value="UniProtKB-KW"/>
</dbReference>
<proteinExistence type="inferred from homology"/>
<accession>A0A2U3N502</accession>
<evidence type="ECO:0000259" key="9">
    <source>
        <dbReference type="Pfam" id="PF08281"/>
    </source>
</evidence>
<dbReference type="InterPro" id="IPR032710">
    <property type="entry name" value="NTF2-like_dom_sf"/>
</dbReference>
<feature type="domain" description="RNA polymerase sigma-70 region 2" evidence="8">
    <location>
        <begin position="16"/>
        <end position="82"/>
    </location>
</feature>
<gene>
    <name evidence="10" type="ORF">MTAB308_71</name>
</gene>
<evidence type="ECO:0000313" key="11">
    <source>
        <dbReference type="Proteomes" id="UP000241595"/>
    </source>
</evidence>
<evidence type="ECO:0000259" key="8">
    <source>
        <dbReference type="Pfam" id="PF04542"/>
    </source>
</evidence>
<dbReference type="Pfam" id="PF08281">
    <property type="entry name" value="Sigma70_r4_2"/>
    <property type="match status" value="1"/>
</dbReference>
<feature type="region of interest" description="Disordered" evidence="7">
    <location>
        <begin position="299"/>
        <end position="334"/>
    </location>
</feature>
<evidence type="ECO:0000256" key="4">
    <source>
        <dbReference type="ARBA" id="ARBA00023082"/>
    </source>
</evidence>
<dbReference type="InterPro" id="IPR013249">
    <property type="entry name" value="RNA_pol_sigma70_r4_t2"/>
</dbReference>
<keyword evidence="11" id="KW-1185">Reference proteome</keyword>
<dbReference type="GO" id="GO:0006352">
    <property type="term" value="P:DNA-templated transcription initiation"/>
    <property type="evidence" value="ECO:0007669"/>
    <property type="project" value="InterPro"/>
</dbReference>
<organism evidence="10 11">
    <name type="scientific">Mycobacterium terramassiliense</name>
    <dbReference type="NCBI Taxonomy" id="1841859"/>
    <lineage>
        <taxon>Bacteria</taxon>
        <taxon>Bacillati</taxon>
        <taxon>Actinomycetota</taxon>
        <taxon>Actinomycetes</taxon>
        <taxon>Mycobacteriales</taxon>
        <taxon>Mycobacteriaceae</taxon>
        <taxon>Mycobacterium</taxon>
    </lineage>
</organism>
<comment type="similarity">
    <text evidence="1">Belongs to the sigma-70 factor family. ECF subfamily.</text>
</comment>
<evidence type="ECO:0000256" key="3">
    <source>
        <dbReference type="ARBA" id="ARBA00023015"/>
    </source>
</evidence>
<dbReference type="PANTHER" id="PTHR30173:SF43">
    <property type="entry name" value="ECF RNA POLYMERASE SIGMA FACTOR SIGI-RELATED"/>
    <property type="match status" value="1"/>
</dbReference>
<dbReference type="OrthoDB" id="3211555at2"/>
<dbReference type="GO" id="GO:0003677">
    <property type="term" value="F:DNA binding"/>
    <property type="evidence" value="ECO:0007669"/>
    <property type="project" value="UniProtKB-KW"/>
</dbReference>
<protein>
    <submittedName>
        <fullName evidence="10">RNA polymerase subunit sigma</fullName>
    </submittedName>
</protein>
<dbReference type="AlphaFoldDB" id="A0A2U3N502"/>
<reference evidence="10 11" key="1">
    <citation type="submission" date="2017-01" db="EMBL/GenBank/DDBJ databases">
        <authorList>
            <consortium name="Urmite Genomes"/>
        </authorList>
    </citation>
    <scope>NUCLEOTIDE SEQUENCE [LARGE SCALE GENOMIC DNA]</scope>
    <source>
        <strain evidence="10 11">AB308</strain>
    </source>
</reference>
<keyword evidence="3" id="KW-0805">Transcription regulation</keyword>
<keyword evidence="5" id="KW-0238">DNA-binding</keyword>
<dbReference type="InterPro" id="IPR014284">
    <property type="entry name" value="RNA_pol_sigma-70_dom"/>
</dbReference>
<dbReference type="InterPro" id="IPR013325">
    <property type="entry name" value="RNA_pol_sigma_r2"/>
</dbReference>
<dbReference type="InterPro" id="IPR007627">
    <property type="entry name" value="RNA_pol_sigma70_r2"/>
</dbReference>
<dbReference type="Gene3D" id="1.10.1740.10">
    <property type="match status" value="1"/>
</dbReference>
<dbReference type="EMBL" id="FTRV01000008">
    <property type="protein sequence ID" value="SPM26596.1"/>
    <property type="molecule type" value="Genomic_DNA"/>
</dbReference>
<evidence type="ECO:0000313" key="10">
    <source>
        <dbReference type="EMBL" id="SPM26596.1"/>
    </source>
</evidence>
<evidence type="ECO:0000256" key="6">
    <source>
        <dbReference type="ARBA" id="ARBA00023163"/>
    </source>
</evidence>
<keyword evidence="4" id="KW-0731">Sigma factor</keyword>
<dbReference type="InterPro" id="IPR013324">
    <property type="entry name" value="RNA_pol_sigma_r3/r4-like"/>
</dbReference>
<dbReference type="PANTHER" id="PTHR30173">
    <property type="entry name" value="SIGMA 19 FACTOR"/>
    <property type="match status" value="1"/>
</dbReference>
<evidence type="ECO:0000256" key="2">
    <source>
        <dbReference type="ARBA" id="ARBA00011344"/>
    </source>
</evidence>
<dbReference type="STRING" id="1841859.GCA_900157385_00065"/>
<dbReference type="Gene3D" id="1.10.10.10">
    <property type="entry name" value="Winged helix-like DNA-binding domain superfamily/Winged helix DNA-binding domain"/>
    <property type="match status" value="1"/>
</dbReference>
<dbReference type="NCBIfam" id="TIGR02937">
    <property type="entry name" value="sigma70-ECF"/>
    <property type="match status" value="1"/>
</dbReference>
<dbReference type="SUPFAM" id="SSF88946">
    <property type="entry name" value="Sigma2 domain of RNA polymerase sigma factors"/>
    <property type="match status" value="1"/>
</dbReference>
<dbReference type="RefSeq" id="WP_077096793.1">
    <property type="nucleotide sequence ID" value="NZ_LT717697.1"/>
</dbReference>
<sequence>MGTPKNLVDLAQRFDADRRHLRSVAFGLLGSVADADDAVQSAWLKASRHGVDGAEGVANLTGWFTTITAHEALDQLRARKRRAEAPLADPDELDRLAGSAAAPADEPALLADSVSNALLIVLDRLSPAQRVAFVLHDVFAMPFETIAGLLDRSPAAAKKLASRARGRLHAGPAVEPDRAGAHLEIVEAFLAASQGGDIATLLELLAPDVLRRVDPALVGAGVPIELRGARDVAEEPRHFTRRARAGVVLLIDGVPGVVLAPRGRAQVLLRIGVGTDDRIHTIDITGDPERLRRAVLALPSWPPQQPHSRVGYQGHRRQPARPPAAGQPRERHAR</sequence>
<dbReference type="InterPro" id="IPR036388">
    <property type="entry name" value="WH-like_DNA-bd_sf"/>
</dbReference>
<dbReference type="Proteomes" id="UP000241595">
    <property type="component" value="Unassembled WGS sequence"/>
</dbReference>
<keyword evidence="6" id="KW-0804">Transcription</keyword>
<feature type="domain" description="RNA polymerase sigma factor 70 region 4 type 2" evidence="9">
    <location>
        <begin position="121"/>
        <end position="168"/>
    </location>
</feature>
<evidence type="ECO:0000256" key="1">
    <source>
        <dbReference type="ARBA" id="ARBA00010641"/>
    </source>
</evidence>
<dbReference type="SUPFAM" id="SSF88659">
    <property type="entry name" value="Sigma3 and sigma4 domains of RNA polymerase sigma factors"/>
    <property type="match status" value="1"/>
</dbReference>
<name>A0A2U3N502_9MYCO</name>
<dbReference type="Pfam" id="PF04542">
    <property type="entry name" value="Sigma70_r2"/>
    <property type="match status" value="1"/>
</dbReference>
<evidence type="ECO:0000256" key="7">
    <source>
        <dbReference type="SAM" id="MobiDB-lite"/>
    </source>
</evidence>
<evidence type="ECO:0000256" key="5">
    <source>
        <dbReference type="ARBA" id="ARBA00023125"/>
    </source>
</evidence>
<dbReference type="InterPro" id="IPR052704">
    <property type="entry name" value="ECF_Sigma-70_Domain"/>
</dbReference>
<dbReference type="SUPFAM" id="SSF54427">
    <property type="entry name" value="NTF2-like"/>
    <property type="match status" value="1"/>
</dbReference>
<comment type="subunit">
    <text evidence="2">Interacts transiently with the RNA polymerase catalytic core formed by RpoA, RpoB, RpoC and RpoZ (2 alpha, 1 beta, 1 beta' and 1 omega subunit) to form the RNA polymerase holoenzyme that can initiate transcription.</text>
</comment>